<dbReference type="Pfam" id="PF13855">
    <property type="entry name" value="LRR_8"/>
    <property type="match status" value="3"/>
</dbReference>
<feature type="chain" id="PRO_5034990794" evidence="14">
    <location>
        <begin position="22"/>
        <end position="910"/>
    </location>
</feature>
<dbReference type="SMART" id="SM00369">
    <property type="entry name" value="LRR_TYP"/>
    <property type="match status" value="9"/>
</dbReference>
<dbReference type="PROSITE" id="PS50068">
    <property type="entry name" value="LDLRA_2"/>
    <property type="match status" value="1"/>
</dbReference>
<dbReference type="RefSeq" id="XP_022083503.1">
    <property type="nucleotide sequence ID" value="XM_022227811.1"/>
</dbReference>
<dbReference type="GeneID" id="110975366"/>
<dbReference type="GO" id="GO:0005886">
    <property type="term" value="C:plasma membrane"/>
    <property type="evidence" value="ECO:0007669"/>
    <property type="project" value="UniProtKB-SubCell"/>
</dbReference>
<evidence type="ECO:0000259" key="15">
    <source>
        <dbReference type="PROSITE" id="PS50262"/>
    </source>
</evidence>
<feature type="transmembrane region" description="Helical" evidence="13">
    <location>
        <begin position="571"/>
        <end position="595"/>
    </location>
</feature>
<dbReference type="PROSITE" id="PS51450">
    <property type="entry name" value="LRR"/>
    <property type="match status" value="1"/>
</dbReference>
<evidence type="ECO:0000313" key="17">
    <source>
        <dbReference type="RefSeq" id="XP_022083503.1"/>
    </source>
</evidence>
<evidence type="ECO:0000256" key="1">
    <source>
        <dbReference type="ARBA" id="ARBA00004651"/>
    </source>
</evidence>
<dbReference type="SUPFAM" id="SSF52058">
    <property type="entry name" value="L domain-like"/>
    <property type="match status" value="1"/>
</dbReference>
<evidence type="ECO:0000256" key="9">
    <source>
        <dbReference type="ARBA" id="ARBA00023157"/>
    </source>
</evidence>
<feature type="transmembrane region" description="Helical" evidence="13">
    <location>
        <begin position="661"/>
        <end position="684"/>
    </location>
</feature>
<dbReference type="Gene3D" id="1.20.1070.10">
    <property type="entry name" value="Rhodopsin 7-helix transmembrane proteins"/>
    <property type="match status" value="1"/>
</dbReference>
<keyword evidence="4 13" id="KW-0812">Transmembrane</keyword>
<sequence>MVFWTVDWGMMVCLMLTVTSARTPGVGVTECNGNVTMETGYLCVEDGRWIRLERVCDGLPDCGRLADDEAFCLDSPQPPMCRDLSGNSPVYNCINTTDICLPHRYFCDDYTDCGMAEDELYCDQQYIPGCSFGVLQVTCTNVTLSTSFEKSVPKNIRFVSLNGVPAVMGKEEMIATGLVNWTHYPFLIKLYLVNNNLTRLHLGQPNSLQYLRFLHVSNNKIRTVESTSLLAAPNLVHLELPSNEIVYIDPLAFQGLTSLTELNIMGNKIKTLSTDHFRALNSLEIINMSHNDITDLEPGVFQNAVNVSYMSLSFNSMKTLKKGTFLGLSRVSTLDIENVPIWYIEQGALEGLTGLRSLQLSFNALEFVYPETFRDLTSLQHLAIRGNSLSTVQKGSFIGLHSVTDLILVNDNISTVEPGAFQGLENLIFLDLGNNTFTELRAGTFAGLSKLQVLWMSHVPLRHIEPGAFSGLSNLVSLNILHADLDAPNLGILDGLDNLESLSTSDHRLCCLLNPAQNISCVGPIESFSTCQRLMPNTILRVAIWLLGISAILGNLFVIGQRGVKKGWHELTVQSILITQLAISDTLMGVYMIAIGAADVHFGESYFLSAEAWRTGAWCKAIGFLSILSSEASVFFVMLISVDRFISIAFPFSRFRLEVRFARITVAVLWLIAFVLSLTGTLMAGKEPAFYGLSDVCVGLPLITTPVNQSTTWTYIRETGTYVYIASAAGTQPAWAFSVFLYLGLNFVCFAVVLICYVLIFIVVKRSSQSVARQGKMAGKPSNSAHGSFSHRSVTFSREVKLASRMALVVGTDFLCWMPIIVMGILTQSGLLSVPEELYAWTVVFILPINSSLNPYLYTISKLCSNRRKSSKKKAQCVRMTYTLPRLTNDRILNSAVDSDTVAGFIGRDS</sequence>
<feature type="transmembrane region" description="Helical" evidence="13">
    <location>
        <begin position="615"/>
        <end position="640"/>
    </location>
</feature>
<feature type="disulfide bond" evidence="12">
    <location>
        <begin position="107"/>
        <end position="122"/>
    </location>
</feature>
<dbReference type="PROSITE" id="PS00237">
    <property type="entry name" value="G_PROTEIN_RECEP_F1_1"/>
    <property type="match status" value="1"/>
</dbReference>
<dbReference type="Gene3D" id="3.80.10.10">
    <property type="entry name" value="Ribonuclease Inhibitor"/>
    <property type="match status" value="3"/>
</dbReference>
<dbReference type="InterPro" id="IPR036055">
    <property type="entry name" value="LDL_receptor-like_sf"/>
</dbReference>
<keyword evidence="9 12" id="KW-1015">Disulfide bond</keyword>
<evidence type="ECO:0000256" key="6">
    <source>
        <dbReference type="ARBA" id="ARBA00022989"/>
    </source>
</evidence>
<evidence type="ECO:0000256" key="12">
    <source>
        <dbReference type="PROSITE-ProRule" id="PRU00124"/>
    </source>
</evidence>
<dbReference type="InterPro" id="IPR002131">
    <property type="entry name" value="Gphrmn_rcpt_fam"/>
</dbReference>
<keyword evidence="8 13" id="KW-0472">Membrane</keyword>
<dbReference type="CDD" id="cd00112">
    <property type="entry name" value="LDLa"/>
    <property type="match status" value="1"/>
</dbReference>
<dbReference type="InterPro" id="IPR017452">
    <property type="entry name" value="GPCR_Rhodpsn_7TM"/>
</dbReference>
<feature type="transmembrane region" description="Helical" evidence="13">
    <location>
        <begin position="806"/>
        <end position="826"/>
    </location>
</feature>
<dbReference type="FunFam" id="3.80.10.10:FF:001164">
    <property type="entry name" value="GH01279p"/>
    <property type="match status" value="1"/>
</dbReference>
<dbReference type="AlphaFoldDB" id="A0A8B7XRN1"/>
<dbReference type="GO" id="GO:0008528">
    <property type="term" value="F:G protein-coupled peptide receptor activity"/>
    <property type="evidence" value="ECO:0007669"/>
    <property type="project" value="TreeGrafter"/>
</dbReference>
<accession>A0A8B7XRN1</accession>
<dbReference type="PRINTS" id="PR00373">
    <property type="entry name" value="GLYCHORMONER"/>
</dbReference>
<gene>
    <name evidence="17" type="primary">LOC110975366</name>
</gene>
<evidence type="ECO:0000256" key="10">
    <source>
        <dbReference type="ARBA" id="ARBA00023170"/>
    </source>
</evidence>
<protein>
    <submittedName>
        <fullName evidence="17">Relaxin receptor 2-like isoform X1</fullName>
    </submittedName>
</protein>
<proteinExistence type="predicted"/>
<evidence type="ECO:0000256" key="2">
    <source>
        <dbReference type="ARBA" id="ARBA00022475"/>
    </source>
</evidence>
<evidence type="ECO:0000256" key="4">
    <source>
        <dbReference type="ARBA" id="ARBA00022692"/>
    </source>
</evidence>
<dbReference type="PROSITE" id="PS50262">
    <property type="entry name" value="G_PROTEIN_RECEP_F1_2"/>
    <property type="match status" value="1"/>
</dbReference>
<reference evidence="17" key="1">
    <citation type="submission" date="2025-08" db="UniProtKB">
        <authorList>
            <consortium name="RefSeq"/>
        </authorList>
    </citation>
    <scope>IDENTIFICATION</scope>
</reference>
<comment type="caution">
    <text evidence="12">Lacks conserved residue(s) required for the propagation of feature annotation.</text>
</comment>
<feature type="signal peptide" evidence="14">
    <location>
        <begin position="1"/>
        <end position="21"/>
    </location>
</feature>
<evidence type="ECO:0000256" key="7">
    <source>
        <dbReference type="ARBA" id="ARBA00023040"/>
    </source>
</evidence>
<comment type="subcellular location">
    <subcellularLocation>
        <location evidence="1">Cell membrane</location>
        <topology evidence="1">Multi-pass membrane protein</topology>
    </subcellularLocation>
</comment>
<name>A0A8B7XRN1_ACAPL</name>
<feature type="transmembrane region" description="Helical" evidence="13">
    <location>
        <begin position="539"/>
        <end position="559"/>
    </location>
</feature>
<keyword evidence="14" id="KW-0732">Signal</keyword>
<keyword evidence="7" id="KW-0297">G-protein coupled receptor</keyword>
<dbReference type="OrthoDB" id="10035376at2759"/>
<dbReference type="GO" id="GO:0007189">
    <property type="term" value="P:adenylate cyclase-activating G protein-coupled receptor signaling pathway"/>
    <property type="evidence" value="ECO:0007669"/>
    <property type="project" value="TreeGrafter"/>
</dbReference>
<dbReference type="FunFam" id="1.20.1070.10:FF:000343">
    <property type="entry name" value="Uncharacterized protein"/>
    <property type="match status" value="1"/>
</dbReference>
<dbReference type="KEGG" id="aplc:110975366"/>
<keyword evidence="6 13" id="KW-1133">Transmembrane helix</keyword>
<dbReference type="PANTHER" id="PTHR24372">
    <property type="entry name" value="GLYCOPROTEIN HORMONE RECEPTOR"/>
    <property type="match status" value="1"/>
</dbReference>
<dbReference type="InterPro" id="IPR002172">
    <property type="entry name" value="LDrepeatLR_classA_rpt"/>
</dbReference>
<evidence type="ECO:0000256" key="11">
    <source>
        <dbReference type="ARBA" id="ARBA00023224"/>
    </source>
</evidence>
<feature type="domain" description="G-protein coupled receptors family 1 profile" evidence="15">
    <location>
        <begin position="554"/>
        <end position="858"/>
    </location>
</feature>
<evidence type="ECO:0000256" key="14">
    <source>
        <dbReference type="SAM" id="SignalP"/>
    </source>
</evidence>
<keyword evidence="3" id="KW-0433">Leucine-rich repeat</keyword>
<dbReference type="InterPro" id="IPR003591">
    <property type="entry name" value="Leu-rich_rpt_typical-subtyp"/>
</dbReference>
<dbReference type="InterPro" id="IPR032675">
    <property type="entry name" value="LRR_dom_sf"/>
</dbReference>
<dbReference type="PRINTS" id="PR00237">
    <property type="entry name" value="GPCRRHODOPSN"/>
</dbReference>
<keyword evidence="11" id="KW-0807">Transducer</keyword>
<keyword evidence="10" id="KW-0675">Receptor</keyword>
<feature type="transmembrane region" description="Helical" evidence="13">
    <location>
        <begin position="838"/>
        <end position="859"/>
    </location>
</feature>
<keyword evidence="16" id="KW-1185">Reference proteome</keyword>
<dbReference type="SMART" id="SM00192">
    <property type="entry name" value="LDLa"/>
    <property type="match status" value="2"/>
</dbReference>
<dbReference type="InterPro" id="IPR001611">
    <property type="entry name" value="Leu-rich_rpt"/>
</dbReference>
<keyword evidence="2" id="KW-1003">Cell membrane</keyword>
<dbReference type="GO" id="GO:0009755">
    <property type="term" value="P:hormone-mediated signaling pathway"/>
    <property type="evidence" value="ECO:0007669"/>
    <property type="project" value="TreeGrafter"/>
</dbReference>
<dbReference type="Proteomes" id="UP000694845">
    <property type="component" value="Unplaced"/>
</dbReference>
<keyword evidence="5" id="KW-0677">Repeat</keyword>
<dbReference type="PANTHER" id="PTHR24372:SF77">
    <property type="entry name" value="G-PROTEIN COUPLED RECEPTORS FAMILY 1 PROFILE DOMAIN-CONTAINING PROTEIN"/>
    <property type="match status" value="1"/>
</dbReference>
<dbReference type="SUPFAM" id="SSF57424">
    <property type="entry name" value="LDL receptor-like module"/>
    <property type="match status" value="1"/>
</dbReference>
<organism evidence="16 17">
    <name type="scientific">Acanthaster planci</name>
    <name type="common">Crown-of-thorns starfish</name>
    <dbReference type="NCBI Taxonomy" id="133434"/>
    <lineage>
        <taxon>Eukaryota</taxon>
        <taxon>Metazoa</taxon>
        <taxon>Echinodermata</taxon>
        <taxon>Eleutherozoa</taxon>
        <taxon>Asterozoa</taxon>
        <taxon>Asteroidea</taxon>
        <taxon>Valvatacea</taxon>
        <taxon>Valvatida</taxon>
        <taxon>Acanthasteridae</taxon>
        <taxon>Acanthaster</taxon>
    </lineage>
</organism>
<feature type="transmembrane region" description="Helical" evidence="13">
    <location>
        <begin position="739"/>
        <end position="764"/>
    </location>
</feature>
<dbReference type="Pfam" id="PF00001">
    <property type="entry name" value="7tm_1"/>
    <property type="match status" value="1"/>
</dbReference>
<dbReference type="SUPFAM" id="SSF81321">
    <property type="entry name" value="Family A G protein-coupled receptor-like"/>
    <property type="match status" value="1"/>
</dbReference>
<dbReference type="GO" id="GO:0016500">
    <property type="term" value="F:protein-hormone receptor activity"/>
    <property type="evidence" value="ECO:0007669"/>
    <property type="project" value="InterPro"/>
</dbReference>
<evidence type="ECO:0000256" key="8">
    <source>
        <dbReference type="ARBA" id="ARBA00023136"/>
    </source>
</evidence>
<evidence type="ECO:0000256" key="13">
    <source>
        <dbReference type="SAM" id="Phobius"/>
    </source>
</evidence>
<evidence type="ECO:0000256" key="5">
    <source>
        <dbReference type="ARBA" id="ARBA00022737"/>
    </source>
</evidence>
<evidence type="ECO:0000256" key="3">
    <source>
        <dbReference type="ARBA" id="ARBA00022614"/>
    </source>
</evidence>
<dbReference type="InterPro" id="IPR000276">
    <property type="entry name" value="GPCR_Rhodpsn"/>
</dbReference>
<evidence type="ECO:0000313" key="16">
    <source>
        <dbReference type="Proteomes" id="UP000694845"/>
    </source>
</evidence>